<dbReference type="Proteomes" id="UP000285278">
    <property type="component" value="Unassembled WGS sequence"/>
</dbReference>
<sequence>MPKFRIINAEKDVVQEAEFESNEKAYDWFKEQSDAADDSLGYGLEVNYDGEWEFLDQTDGGTNTSGSDN</sequence>
<accession>A0A418Q7Y3</accession>
<dbReference type="OrthoDB" id="4737969at2"/>
<dbReference type="AlphaFoldDB" id="A0A418Q7Y3"/>
<proteinExistence type="predicted"/>
<comment type="caution">
    <text evidence="1">The sequence shown here is derived from an EMBL/GenBank/DDBJ whole genome shotgun (WGS) entry which is preliminary data.</text>
</comment>
<reference evidence="1 2" key="1">
    <citation type="submission" date="2018-09" db="EMBL/GenBank/DDBJ databases">
        <title>Optimization and identification of Corynebacterium falsenii FN1-14 from fish paste.</title>
        <authorList>
            <person name="Daroonpunt R."/>
            <person name="Tanasupawat S."/>
        </authorList>
    </citation>
    <scope>NUCLEOTIDE SEQUENCE [LARGE SCALE GENOMIC DNA]</scope>
    <source>
        <strain evidence="1 2">FN1-14</strain>
    </source>
</reference>
<name>A0A418Q7Y3_9CORY</name>
<organism evidence="1 2">
    <name type="scientific">Corynebacterium falsenii</name>
    <dbReference type="NCBI Taxonomy" id="108486"/>
    <lineage>
        <taxon>Bacteria</taxon>
        <taxon>Bacillati</taxon>
        <taxon>Actinomycetota</taxon>
        <taxon>Actinomycetes</taxon>
        <taxon>Mycobacteriales</taxon>
        <taxon>Corynebacteriaceae</taxon>
        <taxon>Corynebacterium</taxon>
    </lineage>
</organism>
<gene>
    <name evidence="1" type="ORF">D3M95_03580</name>
</gene>
<dbReference type="STRING" id="1451189.CFAL_05220"/>
<evidence type="ECO:0000313" key="1">
    <source>
        <dbReference type="EMBL" id="RIX35607.1"/>
    </source>
</evidence>
<dbReference type="EMBL" id="QXJK01000003">
    <property type="protein sequence ID" value="RIX35607.1"/>
    <property type="molecule type" value="Genomic_DNA"/>
</dbReference>
<evidence type="ECO:0000313" key="2">
    <source>
        <dbReference type="Proteomes" id="UP000285278"/>
    </source>
</evidence>
<keyword evidence="2" id="KW-1185">Reference proteome</keyword>
<dbReference type="RefSeq" id="WP_119664441.1">
    <property type="nucleotide sequence ID" value="NZ_JAQPSN010000008.1"/>
</dbReference>
<evidence type="ECO:0008006" key="3">
    <source>
        <dbReference type="Google" id="ProtNLM"/>
    </source>
</evidence>
<protein>
    <recommendedName>
        <fullName evidence="3">DUF2188 domain-containing protein</fullName>
    </recommendedName>
</protein>